<evidence type="ECO:0000313" key="3">
    <source>
        <dbReference type="Proteomes" id="UP001590951"/>
    </source>
</evidence>
<feature type="compositionally biased region" description="Basic and acidic residues" evidence="1">
    <location>
        <begin position="643"/>
        <end position="661"/>
    </location>
</feature>
<feature type="region of interest" description="Disordered" evidence="1">
    <location>
        <begin position="1"/>
        <end position="23"/>
    </location>
</feature>
<protein>
    <submittedName>
        <fullName evidence="2">Uncharacterized protein</fullName>
    </submittedName>
</protein>
<feature type="compositionally biased region" description="Polar residues" evidence="1">
    <location>
        <begin position="171"/>
        <end position="188"/>
    </location>
</feature>
<feature type="compositionally biased region" description="Polar residues" evidence="1">
    <location>
        <begin position="578"/>
        <end position="587"/>
    </location>
</feature>
<evidence type="ECO:0000313" key="2">
    <source>
        <dbReference type="EMBL" id="KAL2053220.1"/>
    </source>
</evidence>
<feature type="region of interest" description="Disordered" evidence="1">
    <location>
        <begin position="441"/>
        <end position="462"/>
    </location>
</feature>
<dbReference type="Proteomes" id="UP001590951">
    <property type="component" value="Unassembled WGS sequence"/>
</dbReference>
<feature type="compositionally biased region" description="Acidic residues" evidence="1">
    <location>
        <begin position="823"/>
        <end position="840"/>
    </location>
</feature>
<feature type="compositionally biased region" description="Polar residues" evidence="1">
    <location>
        <begin position="126"/>
        <end position="137"/>
    </location>
</feature>
<evidence type="ECO:0000256" key="1">
    <source>
        <dbReference type="SAM" id="MobiDB-lite"/>
    </source>
</evidence>
<name>A0ABR4B6G9_9LECA</name>
<feature type="compositionally biased region" description="Basic and acidic residues" evidence="1">
    <location>
        <begin position="797"/>
        <end position="812"/>
    </location>
</feature>
<feature type="compositionally biased region" description="Low complexity" evidence="1">
    <location>
        <begin position="448"/>
        <end position="457"/>
    </location>
</feature>
<dbReference type="InterPro" id="IPR018822">
    <property type="entry name" value="UPF0646"/>
</dbReference>
<feature type="region of interest" description="Disordered" evidence="1">
    <location>
        <begin position="90"/>
        <end position="141"/>
    </location>
</feature>
<comment type="caution">
    <text evidence="2">The sequence shown here is derived from an EMBL/GenBank/DDBJ whole genome shotgun (WGS) entry which is preliminary data.</text>
</comment>
<feature type="compositionally biased region" description="Polar residues" evidence="1">
    <location>
        <begin position="533"/>
        <end position="543"/>
    </location>
</feature>
<sequence>MTTLQMQTTSHFEASATEDPMELTSDMDRRFTADEDIDIDLDLTADNHQDLEDEYMGEDVNVFIDPATINEQDMYTANDDEMADGAYAEGSVAERSHDEDLEDATSTALDLDEDTITESQIEHTSDVPQELSSNQEAKTNHDYDLDYHELPSTSKADSGVILGMIPDGQTELMNPNDATSGLATQEVSQEFPPEHEEISRHGDPSRQEYSQEFQEPPQGDVEKTSDDKISSYDYSIDAFAGEESYAPEDISDQPVPEEEPAALSKEEVVAPQNVAEEAQVEEFSTAPGESTLQGHTYVPVVIVYQETEISLFPPVDQDAEHSTTYLLQDGQVAGEPIKKLLGACRSILGESITDHDELMINIDSLGLHFSEFTTESSSITLLQLIDVYINLYHNDGIENPPPLYMNLITKTTFSYRFEFLQNAIMEGKGLSQLRTSEVYYDDQQSEADGGQDQGVGDDLQHADGARNNEAEASKYNEGIEIRDTHHSDDPQSNLLSLTDPLQTADTATRAPVPQSSVGDVGKEIENEGEESGPVNTNEEASNPSLPPFASQAQSQRPDESTLEDEDSIEYENEEMAPGTSSGSSTLQGDFLDTNVDQDQAETEYQKPSAQDGELEILLRVPASTAEAENVENQGLTATAGTRGQEHYHVEGGLEDPDRPKEEEEDEGKEEEEYISSDEYDEEWNEEADGAQNERESQHDQSGPVDNANDDQDEVTAQQENPSEEFDETQDQAAQNTAEENPGDGALSEIGTEDRLLSHSAENENEILSDPHHEEQININDVERGEGLAKDNSSLLYPKDDHVSPFTETKLELSDPASNVEQPQLDDDEISYEDEDDDEIPQEPFNAEHNVASSPGSLKRARSLHEDDDALEEDLQGAKRVRSSRSS</sequence>
<feature type="compositionally biased region" description="Basic and acidic residues" evidence="1">
    <location>
        <begin position="192"/>
        <end position="206"/>
    </location>
</feature>
<gene>
    <name evidence="2" type="ORF">ABVK25_006545</name>
</gene>
<reference evidence="2 3" key="1">
    <citation type="submission" date="2024-09" db="EMBL/GenBank/DDBJ databases">
        <title>Rethinking Asexuality: The Enigmatic Case of Functional Sexual Genes in Lepraria (Stereocaulaceae).</title>
        <authorList>
            <person name="Doellman M."/>
            <person name="Sun Y."/>
            <person name="Barcenas-Pena A."/>
            <person name="Lumbsch H.T."/>
            <person name="Grewe F."/>
        </authorList>
    </citation>
    <scope>NUCLEOTIDE SEQUENCE [LARGE SCALE GENOMIC DNA]</scope>
    <source>
        <strain evidence="2 3">Grewe 0041</strain>
    </source>
</reference>
<feature type="region of interest" description="Disordered" evidence="1">
    <location>
        <begin position="504"/>
        <end position="886"/>
    </location>
</feature>
<feature type="compositionally biased region" description="Acidic residues" evidence="1">
    <location>
        <begin position="662"/>
        <end position="688"/>
    </location>
</feature>
<proteinExistence type="predicted"/>
<feature type="compositionally biased region" description="Acidic residues" evidence="1">
    <location>
        <begin position="865"/>
        <end position="874"/>
    </location>
</feature>
<dbReference type="EMBL" id="JBHFEH010000022">
    <property type="protein sequence ID" value="KAL2053220.1"/>
    <property type="molecule type" value="Genomic_DNA"/>
</dbReference>
<feature type="compositionally biased region" description="Basic and acidic residues" evidence="1">
    <location>
        <begin position="768"/>
        <end position="788"/>
    </location>
</feature>
<feature type="compositionally biased region" description="Polar residues" evidence="1">
    <location>
        <begin position="630"/>
        <end position="641"/>
    </location>
</feature>
<dbReference type="Pfam" id="PF10336">
    <property type="entry name" value="DUF2420"/>
    <property type="match status" value="1"/>
</dbReference>
<keyword evidence="3" id="KW-1185">Reference proteome</keyword>
<feature type="region of interest" description="Disordered" evidence="1">
    <location>
        <begin position="166"/>
        <end position="229"/>
    </location>
</feature>
<organism evidence="2 3">
    <name type="scientific">Lepraria finkii</name>
    <dbReference type="NCBI Taxonomy" id="1340010"/>
    <lineage>
        <taxon>Eukaryota</taxon>
        <taxon>Fungi</taxon>
        <taxon>Dikarya</taxon>
        <taxon>Ascomycota</taxon>
        <taxon>Pezizomycotina</taxon>
        <taxon>Lecanoromycetes</taxon>
        <taxon>OSLEUM clade</taxon>
        <taxon>Lecanoromycetidae</taxon>
        <taxon>Lecanorales</taxon>
        <taxon>Lecanorineae</taxon>
        <taxon>Stereocaulaceae</taxon>
        <taxon>Lepraria</taxon>
    </lineage>
</organism>
<feature type="compositionally biased region" description="Acidic residues" evidence="1">
    <location>
        <begin position="560"/>
        <end position="574"/>
    </location>
</feature>
<feature type="compositionally biased region" description="Basic and acidic residues" evidence="1">
    <location>
        <begin position="220"/>
        <end position="229"/>
    </location>
</feature>
<feature type="compositionally biased region" description="Polar residues" evidence="1">
    <location>
        <begin position="1"/>
        <end position="12"/>
    </location>
</feature>
<accession>A0ABR4B6G9</accession>